<dbReference type="Proteomes" id="UP000290407">
    <property type="component" value="Unassembled WGS sequence"/>
</dbReference>
<dbReference type="GO" id="GO:0009435">
    <property type="term" value="P:NAD+ biosynthetic process"/>
    <property type="evidence" value="ECO:0007669"/>
    <property type="project" value="InterPro"/>
</dbReference>
<gene>
    <name evidence="1" type="ORF">EQG79_25865</name>
</gene>
<comment type="caution">
    <text evidence="1">The sequence shown here is derived from an EMBL/GenBank/DDBJ whole genome shotgun (WGS) entry which is preliminary data.</text>
</comment>
<dbReference type="InterPro" id="IPR036188">
    <property type="entry name" value="FAD/NAD-bd_sf"/>
</dbReference>
<evidence type="ECO:0000313" key="2">
    <source>
        <dbReference type="Proteomes" id="UP000290407"/>
    </source>
</evidence>
<keyword evidence="2" id="KW-1185">Reference proteome</keyword>
<dbReference type="PANTHER" id="PTHR42716:SF1">
    <property type="entry name" value="SLL0471 PROTEIN"/>
    <property type="match status" value="1"/>
</dbReference>
<reference evidence="1 2" key="1">
    <citation type="submission" date="2019-01" db="EMBL/GenBank/DDBJ databases">
        <title>Spirosoma flava sp. nov., a propanil-degrading bacterium isolated from herbicide-contaminated soil.</title>
        <authorList>
            <person name="Zhang L."/>
            <person name="Jiang J.-D."/>
        </authorList>
    </citation>
    <scope>NUCLEOTIDE SEQUENCE [LARGE SCALE GENOMIC DNA]</scope>
    <source>
        <strain evidence="1 2">TY50</strain>
    </source>
</reference>
<dbReference type="PANTHER" id="PTHR42716">
    <property type="entry name" value="L-ASPARTATE OXIDASE"/>
    <property type="match status" value="1"/>
</dbReference>
<evidence type="ECO:0000313" key="1">
    <source>
        <dbReference type="EMBL" id="RYC67110.1"/>
    </source>
</evidence>
<dbReference type="RefSeq" id="WP_129605528.1">
    <property type="nucleotide sequence ID" value="NZ_SBLB01000009.1"/>
</dbReference>
<sequence length="533" mass="59666">MPVLTTDILIVGGGVGGCACALAACEAGLTVILTEESDWIGGQFTTQATPPDEHGWIEQFGCTQTYRQFRENVRDYYRTHYPLTPEARLNPTLNPGNGWVSPLCAEPIVFLRVLQAMLQPYIDRQRLTILYEYEATEAVYEADTVQSVTLQHTQTSESVWVNARYFVDATELGDLLPLTGTDYVTGSESQAETGELSAAPVARPGNVQAFSVCFAMSYHEGEDWTIDKPARYDYWRTFVPPLLPAWSGPLLSLTGLSPRTLQPVQYNFQPNREPNRAFAGLWTYRRILDKNLFQEGAFESDITLVNYPQIDYLGGDLSEASPAERARYVQEAKEQSLSFLYYLQTELGFRGLKLRPDVVGTADGLAKRPYIRESRRIKAEFTIREQHVSAHLRPGSTLAEPFPDSVGLGFYRIDLHPSLGGDNYIDVESLPFQIPLGSLLPERVENLLPACKNIGTTHITNGCYRLHPIEWNIGESVGHLLAYCLEKGVSPRQVRNTPTLLIDFQAALTRRGIPIEWPDNLVLSEGDPHRHAL</sequence>
<accession>A0A4Q2UIC8</accession>
<organism evidence="1 2">
    <name type="scientific">Spirosoma sordidisoli</name>
    <dbReference type="NCBI Taxonomy" id="2502893"/>
    <lineage>
        <taxon>Bacteria</taxon>
        <taxon>Pseudomonadati</taxon>
        <taxon>Bacteroidota</taxon>
        <taxon>Cytophagia</taxon>
        <taxon>Cytophagales</taxon>
        <taxon>Cytophagaceae</taxon>
        <taxon>Spirosoma</taxon>
    </lineage>
</organism>
<dbReference type="Gene3D" id="3.50.50.60">
    <property type="entry name" value="FAD/NAD(P)-binding domain"/>
    <property type="match status" value="1"/>
</dbReference>
<dbReference type="GO" id="GO:0008734">
    <property type="term" value="F:L-aspartate oxidase activity"/>
    <property type="evidence" value="ECO:0007669"/>
    <property type="project" value="InterPro"/>
</dbReference>
<name>A0A4Q2UIC8_9BACT</name>
<proteinExistence type="predicted"/>
<dbReference type="EMBL" id="SBLB01000009">
    <property type="protein sequence ID" value="RYC67110.1"/>
    <property type="molecule type" value="Genomic_DNA"/>
</dbReference>
<dbReference type="InterPro" id="IPR005288">
    <property type="entry name" value="NadB"/>
</dbReference>
<dbReference type="AlphaFoldDB" id="A0A4Q2UIC8"/>
<protein>
    <submittedName>
        <fullName evidence="1">FAD-dependent oxidoreductase</fullName>
    </submittedName>
</protein>
<dbReference type="Pfam" id="PF12831">
    <property type="entry name" value="FAD_oxidored"/>
    <property type="match status" value="1"/>
</dbReference>
<dbReference type="SUPFAM" id="SSF51905">
    <property type="entry name" value="FAD/NAD(P)-binding domain"/>
    <property type="match status" value="1"/>
</dbReference>